<dbReference type="Proteomes" id="UP000619486">
    <property type="component" value="Unassembled WGS sequence"/>
</dbReference>
<dbReference type="AlphaFoldDB" id="A0A918LMS0"/>
<reference evidence="3" key="2">
    <citation type="submission" date="2020-09" db="EMBL/GenBank/DDBJ databases">
        <authorList>
            <person name="Sun Q."/>
            <person name="Ohkuma M."/>
        </authorList>
    </citation>
    <scope>NUCLEOTIDE SEQUENCE</scope>
    <source>
        <strain evidence="3">JCM 3172</strain>
    </source>
</reference>
<evidence type="ECO:0008006" key="5">
    <source>
        <dbReference type="Google" id="ProtNLM"/>
    </source>
</evidence>
<sequence>MSQLTVSVQVVTQREERLYENRGSEGAAVTEPHDDGMPGDLTRAEQTMWQAFRIGATCNMSTGNPVLDDPFAARPWPSDRSVRADVMALLLLDGPPPRAGRVSALKLRGVRITGTLNLAGGTIAPYVELNSCRFDNEVVLPESHFTTLRMVACALPRLEAARLHTEGDLHLPRCRVERGIRLTDAQIGTDLLINQIHVRPDRRGRAITADGMSVAQDLQAELIETHGEVSLRGAKVGVSLSLRGSRLRGAQERRALNAPQLTVERSLYLTHAWVDDATGNAGTTPPFGISSTGPGRGQRRQPFECVGGIRLDDGRFGDAVDLHHARFVLSTARREELSLRRIVTPELRFNGERPEEGRVVLNGAKIVTLIDLASSWPGPGGLKMGGFVYENLVPYGHFPLSRRLEWVEAATPEYAPEPYERLATVLRNSGEDADAREVLLAKQRRRRETLPLAGKLWGFLQDWTVAYGYRPGRAALWMAVLWAAGAVAFGQYDPVPIKKDEAPKWSPSLYSLDLLLPVINLGQDGYWRLEGGWQWAAAVLILLGWVLATTVAAGASRLLRRG</sequence>
<comment type="caution">
    <text evidence="3">The sequence shown here is derived from an EMBL/GenBank/DDBJ whole genome shotgun (WGS) entry which is preliminary data.</text>
</comment>
<evidence type="ECO:0000313" key="4">
    <source>
        <dbReference type="Proteomes" id="UP000619486"/>
    </source>
</evidence>
<organism evidence="3 4">
    <name type="scientific">Streptomyces purpureus</name>
    <dbReference type="NCBI Taxonomy" id="1951"/>
    <lineage>
        <taxon>Bacteria</taxon>
        <taxon>Bacillati</taxon>
        <taxon>Actinomycetota</taxon>
        <taxon>Actinomycetes</taxon>
        <taxon>Kitasatosporales</taxon>
        <taxon>Streptomycetaceae</taxon>
        <taxon>Streptomyces</taxon>
    </lineage>
</organism>
<accession>A0A918LMS0</accession>
<gene>
    <name evidence="3" type="ORF">GCM10014713_15240</name>
</gene>
<reference evidence="3" key="1">
    <citation type="journal article" date="2014" name="Int. J. Syst. Evol. Microbiol.">
        <title>Complete genome sequence of Corynebacterium casei LMG S-19264T (=DSM 44701T), isolated from a smear-ripened cheese.</title>
        <authorList>
            <consortium name="US DOE Joint Genome Institute (JGI-PGF)"/>
            <person name="Walter F."/>
            <person name="Albersmeier A."/>
            <person name="Kalinowski J."/>
            <person name="Ruckert C."/>
        </authorList>
    </citation>
    <scope>NUCLEOTIDE SEQUENCE</scope>
    <source>
        <strain evidence="3">JCM 3172</strain>
    </source>
</reference>
<feature type="transmembrane region" description="Helical" evidence="2">
    <location>
        <begin position="535"/>
        <end position="559"/>
    </location>
</feature>
<keyword evidence="4" id="KW-1185">Reference proteome</keyword>
<protein>
    <recommendedName>
        <fullName evidence="5">Oxidoreductase</fullName>
    </recommendedName>
</protein>
<evidence type="ECO:0000256" key="1">
    <source>
        <dbReference type="SAM" id="MobiDB-lite"/>
    </source>
</evidence>
<evidence type="ECO:0000313" key="3">
    <source>
        <dbReference type="EMBL" id="GGT23342.1"/>
    </source>
</evidence>
<proteinExistence type="predicted"/>
<keyword evidence="2" id="KW-0472">Membrane</keyword>
<dbReference type="EMBL" id="BMQQ01000004">
    <property type="protein sequence ID" value="GGT23342.1"/>
    <property type="molecule type" value="Genomic_DNA"/>
</dbReference>
<name>A0A918LMS0_9ACTN</name>
<keyword evidence="2" id="KW-0812">Transmembrane</keyword>
<feature type="region of interest" description="Disordered" evidence="1">
    <location>
        <begin position="280"/>
        <end position="300"/>
    </location>
</feature>
<keyword evidence="2" id="KW-1133">Transmembrane helix</keyword>
<evidence type="ECO:0000256" key="2">
    <source>
        <dbReference type="SAM" id="Phobius"/>
    </source>
</evidence>